<evidence type="ECO:0000259" key="8">
    <source>
        <dbReference type="Pfam" id="PF06155"/>
    </source>
</evidence>
<feature type="domain" description="TauD/TfdA-like" evidence="7">
    <location>
        <begin position="110"/>
        <end position="345"/>
    </location>
</feature>
<dbReference type="RefSeq" id="WP_190472095.1">
    <property type="nucleotide sequence ID" value="NZ_JACJPW010000097.1"/>
</dbReference>
<reference evidence="9" key="2">
    <citation type="submission" date="2020-08" db="EMBL/GenBank/DDBJ databases">
        <authorList>
            <person name="Chen M."/>
            <person name="Teng W."/>
            <person name="Zhao L."/>
            <person name="Hu C."/>
            <person name="Zhou Y."/>
            <person name="Han B."/>
            <person name="Song L."/>
            <person name="Shu W."/>
        </authorList>
    </citation>
    <scope>NUCLEOTIDE SEQUENCE</scope>
    <source>
        <strain evidence="9">FACHB-1375</strain>
    </source>
</reference>
<dbReference type="GO" id="GO:0046872">
    <property type="term" value="F:metal ion binding"/>
    <property type="evidence" value="ECO:0007669"/>
    <property type="project" value="UniProtKB-KW"/>
</dbReference>
<dbReference type="PANTHER" id="PTHR10696">
    <property type="entry name" value="GAMMA-BUTYROBETAINE HYDROXYLASE-RELATED"/>
    <property type="match status" value="1"/>
</dbReference>
<keyword evidence="6" id="KW-0408">Iron</keyword>
<dbReference type="InterPro" id="IPR050411">
    <property type="entry name" value="AlphaKG_dependent_hydroxylases"/>
</dbReference>
<accession>A0A926VKD8</accession>
<evidence type="ECO:0000256" key="3">
    <source>
        <dbReference type="ARBA" id="ARBA00022723"/>
    </source>
</evidence>
<keyword evidence="10" id="KW-1185">Reference proteome</keyword>
<gene>
    <name evidence="9" type="ORF">H6G03_27960</name>
</gene>
<feature type="domain" description="Gamma-butyrobetaine hydroxylase-like N-terminal" evidence="8">
    <location>
        <begin position="11"/>
        <end position="78"/>
    </location>
</feature>
<organism evidence="9 10">
    <name type="scientific">Aerosakkonema funiforme FACHB-1375</name>
    <dbReference type="NCBI Taxonomy" id="2949571"/>
    <lineage>
        <taxon>Bacteria</taxon>
        <taxon>Bacillati</taxon>
        <taxon>Cyanobacteriota</taxon>
        <taxon>Cyanophyceae</taxon>
        <taxon>Oscillatoriophycideae</taxon>
        <taxon>Aerosakkonematales</taxon>
        <taxon>Aerosakkonemataceae</taxon>
        <taxon>Aerosakkonema</taxon>
    </lineage>
</organism>
<evidence type="ECO:0000256" key="4">
    <source>
        <dbReference type="ARBA" id="ARBA00022964"/>
    </source>
</evidence>
<evidence type="ECO:0000256" key="6">
    <source>
        <dbReference type="ARBA" id="ARBA00023004"/>
    </source>
</evidence>
<evidence type="ECO:0000256" key="5">
    <source>
        <dbReference type="ARBA" id="ARBA00023002"/>
    </source>
</evidence>
<dbReference type="Pfam" id="PF06155">
    <property type="entry name" value="GBBH-like_N"/>
    <property type="match status" value="1"/>
</dbReference>
<dbReference type="InterPro" id="IPR038492">
    <property type="entry name" value="GBBH-like_N_sf"/>
</dbReference>
<dbReference type="Gene3D" id="3.30.2020.30">
    <property type="match status" value="1"/>
</dbReference>
<keyword evidence="3" id="KW-0479">Metal-binding</keyword>
<dbReference type="PANTHER" id="PTHR10696:SF25">
    <property type="entry name" value="OXIDOREDUCTASE AIM17-RELATED"/>
    <property type="match status" value="1"/>
</dbReference>
<keyword evidence="4 9" id="KW-0223">Dioxygenase</keyword>
<protein>
    <submittedName>
        <fullName evidence="9">TauD/TfdA family dioxygenase</fullName>
    </submittedName>
</protein>
<evidence type="ECO:0000313" key="10">
    <source>
        <dbReference type="Proteomes" id="UP000641646"/>
    </source>
</evidence>
<reference evidence="9" key="1">
    <citation type="journal article" date="2015" name="ISME J.">
        <title>Draft Genome Sequence of Streptomyces incarnatus NRRL8089, which Produces the Nucleoside Antibiotic Sinefungin.</title>
        <authorList>
            <person name="Oshima K."/>
            <person name="Hattori M."/>
            <person name="Shimizu H."/>
            <person name="Fukuda K."/>
            <person name="Nemoto M."/>
            <person name="Inagaki K."/>
            <person name="Tamura T."/>
        </authorList>
    </citation>
    <scope>NUCLEOTIDE SEQUENCE</scope>
    <source>
        <strain evidence="9">FACHB-1375</strain>
    </source>
</reference>
<dbReference type="Gene3D" id="3.60.130.10">
    <property type="entry name" value="Clavaminate synthase-like"/>
    <property type="match status" value="1"/>
</dbReference>
<dbReference type="SUPFAM" id="SSF51197">
    <property type="entry name" value="Clavaminate synthase-like"/>
    <property type="match status" value="1"/>
</dbReference>
<keyword evidence="5" id="KW-0560">Oxidoreductase</keyword>
<dbReference type="Pfam" id="PF02668">
    <property type="entry name" value="TauD"/>
    <property type="match status" value="1"/>
</dbReference>
<dbReference type="InterPro" id="IPR042098">
    <property type="entry name" value="TauD-like_sf"/>
</dbReference>
<evidence type="ECO:0000256" key="2">
    <source>
        <dbReference type="ARBA" id="ARBA00008654"/>
    </source>
</evidence>
<evidence type="ECO:0000259" key="7">
    <source>
        <dbReference type="Pfam" id="PF02668"/>
    </source>
</evidence>
<comment type="caution">
    <text evidence="9">The sequence shown here is derived from an EMBL/GenBank/DDBJ whole genome shotgun (WGS) entry which is preliminary data.</text>
</comment>
<name>A0A926VKD8_9CYAN</name>
<comment type="cofactor">
    <cofactor evidence="1">
        <name>Fe(2+)</name>
        <dbReference type="ChEBI" id="CHEBI:29033"/>
    </cofactor>
</comment>
<dbReference type="GO" id="GO:0045329">
    <property type="term" value="P:carnitine biosynthetic process"/>
    <property type="evidence" value="ECO:0007669"/>
    <property type="project" value="TreeGrafter"/>
</dbReference>
<dbReference type="AlphaFoldDB" id="A0A926VKD8"/>
<dbReference type="InterPro" id="IPR003819">
    <property type="entry name" value="TauD/TfdA-like"/>
</dbReference>
<dbReference type="EMBL" id="JACJPW010000097">
    <property type="protein sequence ID" value="MBD2184863.1"/>
    <property type="molecule type" value="Genomic_DNA"/>
</dbReference>
<dbReference type="Proteomes" id="UP000641646">
    <property type="component" value="Unassembled WGS sequence"/>
</dbReference>
<dbReference type="InterPro" id="IPR010376">
    <property type="entry name" value="GBBH-like_N"/>
</dbReference>
<comment type="similarity">
    <text evidence="2">Belongs to the gamma-BBH/TMLD family.</text>
</comment>
<proteinExistence type="inferred from homology"/>
<evidence type="ECO:0000313" key="9">
    <source>
        <dbReference type="EMBL" id="MBD2184863.1"/>
    </source>
</evidence>
<dbReference type="GO" id="GO:0016706">
    <property type="term" value="F:2-oxoglutarate-dependent dioxygenase activity"/>
    <property type="evidence" value="ECO:0007669"/>
    <property type="project" value="UniProtKB-ARBA"/>
</dbReference>
<sequence length="368" mass="43945">MFNHNYLTVEDKRFHYIWLRDNCLCPQCRHPTSFQKIHNISDRTTPPKPLSAELGKEELTIDWDENPSHQSIFPLSWLMIHAYDQPHRRREKGKEEKILWDKSGIEAYSLQYHDFPNCDRTSWVKELFQLGFTFLENMKLEELAPFLADNIGPIYHTEYGAFAPVKFKPGANDLGETDYPLSPHTDYPYRYNHPLLVCFYMVENTVMGGESVLVDGFRIAQDFRKDHPDYFQILAQTPIQFQQFYTEFQYYYQRTQTLLKLDYQGEVEEITFGHSHVYNWDLPFEEMEEFYAAYSAFFRYLENPDYQYCIRLQPGNCLLMQNARILHGRKAFSTNSGSRHLEVVYLSWDYFTGRHNFEQHKHLYLSNN</sequence>
<evidence type="ECO:0000256" key="1">
    <source>
        <dbReference type="ARBA" id="ARBA00001954"/>
    </source>
</evidence>